<accession>A0A3B0V7T3</accession>
<protein>
    <submittedName>
        <fullName evidence="1">Uncharacterized protein</fullName>
    </submittedName>
</protein>
<evidence type="ECO:0000313" key="1">
    <source>
        <dbReference type="EMBL" id="VAW38941.1"/>
    </source>
</evidence>
<dbReference type="AlphaFoldDB" id="A0A3B0V7T3"/>
<reference evidence="1" key="1">
    <citation type="submission" date="2018-06" db="EMBL/GenBank/DDBJ databases">
        <authorList>
            <person name="Zhirakovskaya E."/>
        </authorList>
    </citation>
    <scope>NUCLEOTIDE SEQUENCE</scope>
</reference>
<name>A0A3B0V7T3_9ZZZZ</name>
<gene>
    <name evidence="1" type="ORF">MNBD_GAMMA01-1329</name>
</gene>
<organism evidence="1">
    <name type="scientific">hydrothermal vent metagenome</name>
    <dbReference type="NCBI Taxonomy" id="652676"/>
    <lineage>
        <taxon>unclassified sequences</taxon>
        <taxon>metagenomes</taxon>
        <taxon>ecological metagenomes</taxon>
    </lineage>
</organism>
<proteinExistence type="predicted"/>
<dbReference type="EMBL" id="UOEW01000214">
    <property type="protein sequence ID" value="VAW38941.1"/>
    <property type="molecule type" value="Genomic_DNA"/>
</dbReference>
<sequence length="83" mass="9139">MITNEPRAGDKITEKDMITMSFFLLMNELTRQVNLNTPIIATGSPDGVLTADKGQVYHDDTYTPGAFVYIKTTETGNAGWVLV</sequence>